<feature type="domain" description="DUF4220" evidence="2">
    <location>
        <begin position="43"/>
        <end position="293"/>
    </location>
</feature>
<keyword evidence="1" id="KW-0812">Transmembrane</keyword>
<feature type="transmembrane region" description="Helical" evidence="1">
    <location>
        <begin position="12"/>
        <end position="33"/>
    </location>
</feature>
<reference evidence="3 4" key="1">
    <citation type="journal article" date="2016" name="G3 (Bethesda)">
        <title>First Draft Assembly and Annotation of the Genome of a California Endemic Oak Quercus lobata Nee (Fagaceae).</title>
        <authorList>
            <person name="Sork V.L."/>
            <person name="Fitz-Gibbon S.T."/>
            <person name="Puiu D."/>
            <person name="Crepeau M."/>
            <person name="Gugger P.F."/>
            <person name="Sherman R."/>
            <person name="Stevens K."/>
            <person name="Langley C.H."/>
            <person name="Pellegrini M."/>
            <person name="Salzberg S.L."/>
        </authorList>
    </citation>
    <scope>NUCLEOTIDE SEQUENCE [LARGE SCALE GENOMIC DNA]</scope>
    <source>
        <strain evidence="3 4">cv. SW786</strain>
    </source>
</reference>
<proteinExistence type="predicted"/>
<dbReference type="Proteomes" id="UP000594261">
    <property type="component" value="Chromosome 5"/>
</dbReference>
<dbReference type="EnsemblPlants" id="QL05p004832:mrna">
    <property type="protein sequence ID" value="QL05p004832:mrna"/>
    <property type="gene ID" value="QL05p004832"/>
</dbReference>
<sequence>MQIIPPSVSKLWSLLEIRALVLFSLGLQSILIFTGNMRKNSASPDSITAYSLEDNEMWRRHALTLVTQVTTTVYVVLRCWTSIPLNFLAIPIFVAGIIKSGERIGVLRHASSEHFRESMTHPSYRMSKKSPTYVLGLQFNVPVNDPLENADILQNAYNYFKIFKQLLADVIVDFHDIENSRIIVKNASSEDTFKMIEIELGFIYDVFHSKAFCIHGLLDHRKHDYSRVYVILTYVLLTEAIIPELYALIFQLCSDWTMLWLSKRNLLHKGILSFLLTKRKRWCNTMQQYNIISISLQDIPVKRSFIMKVSSFLWKCIQKVLCIHGLLEKHRHRYSRKVLPVHLKQVILDQLQHKLESAMYDGKKLCSYRDDWVFQNAESLDNISKGDRDTIKGAIEVEFDESILLWHIATNLCFYSNDQEQDLDDCKDYRHTSQLLSNYMLYLLVFCPLMLPNGIGHIRFHDTRAEAIEFFYNFNEDNAGRTFGCKEEIACKKLLNVKNIPPKREQQEKKNVIASQST</sequence>
<evidence type="ECO:0000256" key="1">
    <source>
        <dbReference type="SAM" id="Phobius"/>
    </source>
</evidence>
<keyword evidence="1" id="KW-0472">Membrane</keyword>
<dbReference type="Pfam" id="PF13968">
    <property type="entry name" value="DUF4220"/>
    <property type="match status" value="1"/>
</dbReference>
<name>A0A7N2LLK2_QUELO</name>
<protein>
    <recommendedName>
        <fullName evidence="2">DUF4220 domain-containing protein</fullName>
    </recommendedName>
</protein>
<dbReference type="PANTHER" id="PTHR31325">
    <property type="entry name" value="OS01G0798800 PROTEIN-RELATED"/>
    <property type="match status" value="1"/>
</dbReference>
<feature type="transmembrane region" description="Helical" evidence="1">
    <location>
        <begin position="228"/>
        <end position="249"/>
    </location>
</feature>
<dbReference type="InParanoid" id="A0A7N2LLK2"/>
<accession>A0A7N2LLK2</accession>
<reference evidence="3" key="2">
    <citation type="submission" date="2021-01" db="UniProtKB">
        <authorList>
            <consortium name="EnsemblPlants"/>
        </authorList>
    </citation>
    <scope>IDENTIFICATION</scope>
</reference>
<evidence type="ECO:0000313" key="4">
    <source>
        <dbReference type="Proteomes" id="UP000594261"/>
    </source>
</evidence>
<dbReference type="EMBL" id="LRBV02000005">
    <property type="status" value="NOT_ANNOTATED_CDS"/>
    <property type="molecule type" value="Genomic_DNA"/>
</dbReference>
<keyword evidence="1" id="KW-1133">Transmembrane helix</keyword>
<keyword evidence="4" id="KW-1185">Reference proteome</keyword>
<dbReference type="InterPro" id="IPR025315">
    <property type="entry name" value="DUF4220"/>
</dbReference>
<dbReference type="Gramene" id="QL05p004832:mrna">
    <property type="protein sequence ID" value="QL05p004832:mrna"/>
    <property type="gene ID" value="QL05p004832"/>
</dbReference>
<evidence type="ECO:0000259" key="2">
    <source>
        <dbReference type="Pfam" id="PF13968"/>
    </source>
</evidence>
<evidence type="ECO:0000313" key="3">
    <source>
        <dbReference type="EnsemblPlants" id="QL05p004832:mrna"/>
    </source>
</evidence>
<organism evidence="3 4">
    <name type="scientific">Quercus lobata</name>
    <name type="common">Valley oak</name>
    <dbReference type="NCBI Taxonomy" id="97700"/>
    <lineage>
        <taxon>Eukaryota</taxon>
        <taxon>Viridiplantae</taxon>
        <taxon>Streptophyta</taxon>
        <taxon>Embryophyta</taxon>
        <taxon>Tracheophyta</taxon>
        <taxon>Spermatophyta</taxon>
        <taxon>Magnoliopsida</taxon>
        <taxon>eudicotyledons</taxon>
        <taxon>Gunneridae</taxon>
        <taxon>Pentapetalae</taxon>
        <taxon>rosids</taxon>
        <taxon>fabids</taxon>
        <taxon>Fagales</taxon>
        <taxon>Fagaceae</taxon>
        <taxon>Quercus</taxon>
    </lineage>
</organism>
<dbReference type="AlphaFoldDB" id="A0A7N2LLK2"/>